<evidence type="ECO:0000256" key="1">
    <source>
        <dbReference type="ARBA" id="ARBA00007754"/>
    </source>
</evidence>
<feature type="domain" description="GH26" evidence="6">
    <location>
        <begin position="38"/>
        <end position="319"/>
    </location>
</feature>
<proteinExistence type="inferred from homology"/>
<dbReference type="STRING" id="106370.Francci3_3259"/>
<dbReference type="InterPro" id="IPR000805">
    <property type="entry name" value="Glyco_hydro_26"/>
</dbReference>
<dbReference type="GO" id="GO:0016985">
    <property type="term" value="F:mannan endo-1,4-beta-mannosidase activity"/>
    <property type="evidence" value="ECO:0007669"/>
    <property type="project" value="InterPro"/>
</dbReference>
<dbReference type="GO" id="GO:0006080">
    <property type="term" value="P:substituted mannan metabolic process"/>
    <property type="evidence" value="ECO:0007669"/>
    <property type="project" value="InterPro"/>
</dbReference>
<evidence type="ECO:0000256" key="5">
    <source>
        <dbReference type="SAM" id="SignalP"/>
    </source>
</evidence>
<dbReference type="KEGG" id="fra:Francci3_3259"/>
<dbReference type="eggNOG" id="COG4124">
    <property type="taxonomic scope" value="Bacteria"/>
</dbReference>
<evidence type="ECO:0000256" key="3">
    <source>
        <dbReference type="ARBA" id="ARBA00023295"/>
    </source>
</evidence>
<evidence type="ECO:0000313" key="7">
    <source>
        <dbReference type="EMBL" id="ABD12616.1"/>
    </source>
</evidence>
<keyword evidence="5" id="KW-0732">Signal</keyword>
<evidence type="ECO:0000259" key="6">
    <source>
        <dbReference type="PROSITE" id="PS51764"/>
    </source>
</evidence>
<organism evidence="7 8">
    <name type="scientific">Frankia casuarinae (strain DSM 45818 / CECT 9043 / HFP020203 / CcI3)</name>
    <dbReference type="NCBI Taxonomy" id="106370"/>
    <lineage>
        <taxon>Bacteria</taxon>
        <taxon>Bacillati</taxon>
        <taxon>Actinomycetota</taxon>
        <taxon>Actinomycetes</taxon>
        <taxon>Frankiales</taxon>
        <taxon>Frankiaceae</taxon>
        <taxon>Frankia</taxon>
    </lineage>
</organism>
<gene>
    <name evidence="7" type="ordered locus">Francci3_3259</name>
</gene>
<feature type="signal peptide" evidence="5">
    <location>
        <begin position="1"/>
        <end position="19"/>
    </location>
</feature>
<dbReference type="Proteomes" id="UP000001937">
    <property type="component" value="Chromosome"/>
</dbReference>
<evidence type="ECO:0000256" key="4">
    <source>
        <dbReference type="PROSITE-ProRule" id="PRU01100"/>
    </source>
</evidence>
<dbReference type="InterPro" id="IPR022790">
    <property type="entry name" value="GH26_dom"/>
</dbReference>
<reference evidence="7 8" key="1">
    <citation type="journal article" date="2007" name="Genome Res.">
        <title>Genome characteristics of facultatively symbiotic Frankia sp. strains reflect host range and host plant biogeography.</title>
        <authorList>
            <person name="Normand P."/>
            <person name="Lapierre P."/>
            <person name="Tisa L.S."/>
            <person name="Gogarten J.P."/>
            <person name="Alloisio N."/>
            <person name="Bagnarol E."/>
            <person name="Bassi C.A."/>
            <person name="Berry A.M."/>
            <person name="Bickhart D.M."/>
            <person name="Choisne N."/>
            <person name="Couloux A."/>
            <person name="Cournoyer B."/>
            <person name="Cruveiller S."/>
            <person name="Daubin V."/>
            <person name="Demange N."/>
            <person name="Francino M.P."/>
            <person name="Goltsman E."/>
            <person name="Huang Y."/>
            <person name="Kopp O.R."/>
            <person name="Labarre L."/>
            <person name="Lapidus A."/>
            <person name="Lavire C."/>
            <person name="Marechal J."/>
            <person name="Martinez M."/>
            <person name="Mastronunzio J.E."/>
            <person name="Mullin B.C."/>
            <person name="Niemann J."/>
            <person name="Pujic P."/>
            <person name="Rawnsley T."/>
            <person name="Rouy Z."/>
            <person name="Schenowitz C."/>
            <person name="Sellstedt A."/>
            <person name="Tavares F."/>
            <person name="Tomkins J.P."/>
            <person name="Vallenet D."/>
            <person name="Valverde C."/>
            <person name="Wall L.G."/>
            <person name="Wang Y."/>
            <person name="Medigue C."/>
            <person name="Benson D.R."/>
        </authorList>
    </citation>
    <scope>NUCLEOTIDE SEQUENCE [LARGE SCALE GENOMIC DNA]</scope>
    <source>
        <strain evidence="8">DSM 45818 / CECT 9043 / CcI3</strain>
    </source>
</reference>
<dbReference type="CAZy" id="GH26">
    <property type="family name" value="Glycoside Hydrolase Family 26"/>
</dbReference>
<keyword evidence="3 4" id="KW-0326">Glycosidase</keyword>
<dbReference type="AlphaFoldDB" id="Q2J7X6"/>
<dbReference type="PANTHER" id="PTHR40079:SF4">
    <property type="entry name" value="GH26 DOMAIN-CONTAINING PROTEIN-RELATED"/>
    <property type="match status" value="1"/>
</dbReference>
<dbReference type="SUPFAM" id="SSF51445">
    <property type="entry name" value="(Trans)glycosidases"/>
    <property type="match status" value="1"/>
</dbReference>
<dbReference type="InterPro" id="IPR017853">
    <property type="entry name" value="GH"/>
</dbReference>
<evidence type="ECO:0000313" key="8">
    <source>
        <dbReference type="Proteomes" id="UP000001937"/>
    </source>
</evidence>
<dbReference type="Gene3D" id="3.20.20.80">
    <property type="entry name" value="Glycosidases"/>
    <property type="match status" value="1"/>
</dbReference>
<comment type="similarity">
    <text evidence="1 4">Belongs to the glycosyl hydrolase 26 family.</text>
</comment>
<dbReference type="RefSeq" id="WP_011437644.1">
    <property type="nucleotide sequence ID" value="NC_007777.1"/>
</dbReference>
<dbReference type="HOGENOM" id="CLU_038234_1_1_11"/>
<dbReference type="EMBL" id="CP000249">
    <property type="protein sequence ID" value="ABD12616.1"/>
    <property type="molecule type" value="Genomic_DNA"/>
</dbReference>
<name>Q2J7X6_FRACC</name>
<keyword evidence="2 4" id="KW-0378">Hydrolase</keyword>
<sequence length="330" mass="35499">MRRRSAVCLMMAASVLVFACSSPGDGPSLKPASPSGAARGGSAPPRAAVETVFRTRPQFGVTVPGISQASLGEVARTTACPPAMAQFFVSVTHGLDPTVLGAVPVTPIVTVEPWNPDKGVNQSDFTLDKTIEGRWDDHYRAIAMVVKKYGRPVLIRFAHEMNGYWYPWASVGSNTPALFVAAWQHVVGIFRDAGVTNALWVWSPNVLRGTSGTPLAEYYPGDKWVDLMGLTGYGVQESSAAQTYGPSMAQLAALSTKPVLLTEVGAQRDQYKTSWIASFGSWLQSHPQVVGFVWTAMNIKDGVKGDWRYDDSEADLAAFRASLLAGRVAC</sequence>
<accession>Q2J7X6</accession>
<feature type="chain" id="PRO_5038987265" evidence="5">
    <location>
        <begin position="20"/>
        <end position="330"/>
    </location>
</feature>
<dbReference type="PROSITE" id="PS51257">
    <property type="entry name" value="PROKAR_LIPOPROTEIN"/>
    <property type="match status" value="1"/>
</dbReference>
<keyword evidence="8" id="KW-1185">Reference proteome</keyword>
<dbReference type="PANTHER" id="PTHR40079">
    <property type="entry name" value="MANNAN ENDO-1,4-BETA-MANNOSIDASE E-RELATED"/>
    <property type="match status" value="1"/>
</dbReference>
<feature type="active site" description="Proton donor" evidence="4">
    <location>
        <position position="160"/>
    </location>
</feature>
<protein>
    <submittedName>
        <fullName evidence="7">Glycoside hydrolase, family 26</fullName>
    </submittedName>
</protein>
<feature type="active site" description="Nucleophile" evidence="4">
    <location>
        <position position="263"/>
    </location>
</feature>
<dbReference type="Pfam" id="PF02156">
    <property type="entry name" value="Glyco_hydro_26"/>
    <property type="match status" value="1"/>
</dbReference>
<dbReference type="PhylomeDB" id="Q2J7X6"/>
<dbReference type="PROSITE" id="PS51764">
    <property type="entry name" value="GH26"/>
    <property type="match status" value="1"/>
</dbReference>
<evidence type="ECO:0000256" key="2">
    <source>
        <dbReference type="ARBA" id="ARBA00022801"/>
    </source>
</evidence>